<keyword evidence="2" id="KW-0282">Flagellum</keyword>
<dbReference type="PANTHER" id="PTHR30161:SF2">
    <property type="entry name" value="INVASION PROTEIN INVA"/>
    <property type="match status" value="1"/>
</dbReference>
<comment type="caution">
    <text evidence="2">The sequence shown here is derived from an EMBL/GenBank/DDBJ whole genome shotgun (WGS) entry which is preliminary data.</text>
</comment>
<dbReference type="GO" id="GO:0005886">
    <property type="term" value="C:plasma membrane"/>
    <property type="evidence" value="ECO:0007669"/>
    <property type="project" value="TreeGrafter"/>
</dbReference>
<keyword evidence="2" id="KW-0969">Cilium</keyword>
<feature type="transmembrane region" description="Helical" evidence="1">
    <location>
        <begin position="238"/>
        <end position="255"/>
    </location>
</feature>
<proteinExistence type="predicted"/>
<evidence type="ECO:0000313" key="3">
    <source>
        <dbReference type="Proteomes" id="UP001140978"/>
    </source>
</evidence>
<name>A0A9X4F781_9VIBR</name>
<feature type="transmembrane region" description="Helical" evidence="1">
    <location>
        <begin position="63"/>
        <end position="84"/>
    </location>
</feature>
<feature type="transmembrane region" description="Helical" evidence="1">
    <location>
        <begin position="300"/>
        <end position="319"/>
    </location>
</feature>
<dbReference type="GO" id="GO:0044780">
    <property type="term" value="P:bacterial-type flagellum assembly"/>
    <property type="evidence" value="ECO:0007669"/>
    <property type="project" value="TreeGrafter"/>
</dbReference>
<dbReference type="EMBL" id="JAKNAX010000015">
    <property type="protein sequence ID" value="MDE1346301.1"/>
    <property type="molecule type" value="Genomic_DNA"/>
</dbReference>
<dbReference type="AlphaFoldDB" id="A0A9X4F781"/>
<keyword evidence="1" id="KW-0812">Transmembrane</keyword>
<gene>
    <name evidence="2" type="ORF">L9X51_07660</name>
</gene>
<keyword evidence="2" id="KW-0966">Cell projection</keyword>
<dbReference type="Pfam" id="PF00771">
    <property type="entry name" value="FHIPEP"/>
    <property type="match status" value="2"/>
</dbReference>
<protein>
    <submittedName>
        <fullName evidence="2">Flagellar biosynthesis protein FlhA</fullName>
    </submittedName>
</protein>
<feature type="transmembrane region" description="Helical" evidence="1">
    <location>
        <begin position="276"/>
        <end position="294"/>
    </location>
</feature>
<reference evidence="2" key="1">
    <citation type="submission" date="2022-02" db="EMBL/GenBank/DDBJ databases">
        <title>Emergence and expansion in Europe of a Vibrio aestuarianus clonal complex pathogenic for oysters.</title>
        <authorList>
            <person name="Mesnil A."/>
            <person name="Travers M.-A."/>
        </authorList>
    </citation>
    <scope>NUCLEOTIDE SEQUENCE</scope>
    <source>
        <strain evidence="2">19_064_15T1</strain>
    </source>
</reference>
<feature type="transmembrane region" description="Helical" evidence="1">
    <location>
        <begin position="12"/>
        <end position="32"/>
    </location>
</feature>
<feature type="transmembrane region" description="Helical" evidence="1">
    <location>
        <begin position="196"/>
        <end position="218"/>
    </location>
</feature>
<dbReference type="GO" id="GO:0009306">
    <property type="term" value="P:protein secretion"/>
    <property type="evidence" value="ECO:0007669"/>
    <property type="project" value="InterPro"/>
</dbReference>
<feature type="transmembrane region" description="Helical" evidence="1">
    <location>
        <begin position="38"/>
        <end position="56"/>
    </location>
</feature>
<sequence length="637" mass="70413">MIARLCNTNLFFNPSSVIIAFLLPTIILVSLPGGVIDSFILISFISSALLLVIMLENDQPLKVTFLPTMVLLLTTFRLLLSIATTRNIIANEDVGQVIETVGEFVMGGNLISGLLIFVIITIVQFLVVTKGGERVAEVGARFSLDALPGRQMTIDGDLKAGLITGEQAQKLRADLSTENKLFGSLDGAMKFVKGDAIAGILISLVNLFGGIYVGINQFELSLGDSVSRFSVLTIGDGLVSQIPSLLLSMACGVYLTRIKGSEDHSSSFINQLMSQIGIFWKNLLVISVVILIIGVFNSSLLYVCLPLSVLCAILAMVLWRSGLSSTTVATQFEPAGNGLYSSLKFVLRESQYRNVIHHRLTALQETLWGQSLGEPAIVIDSNLHVDLSVYVAGIEMFTFSQQEADSIIEILGDEIFIRHDDVAINVSQIASYFLHNRLVEKFNLQYTNNIIEGLAQQSEIMKNEIDSAIGLNRVHDVLKQMIRSPEFSLDRISFFESLIYWSRIDSEPKNWLTRIRSQARYEITARMLNEDGKIHIALLSPEITEEIIGFVAGEMEEIDRLVEIQQALRKELIQFTRSHGHKPVLVVDDSEINNIKSFCLQVVSTLFVCSHSDIVDQSCVASSQVLQINPSRSDANY</sequence>
<dbReference type="PANTHER" id="PTHR30161">
    <property type="entry name" value="FLAGELLAR EXPORT PROTEIN, MEMBRANE FLHA SUBUNIT-RELATED"/>
    <property type="match status" value="1"/>
</dbReference>
<dbReference type="PRINTS" id="PR00949">
    <property type="entry name" value="TYPE3IMAPROT"/>
</dbReference>
<dbReference type="Proteomes" id="UP001140978">
    <property type="component" value="Unassembled WGS sequence"/>
</dbReference>
<feature type="transmembrane region" description="Helical" evidence="1">
    <location>
        <begin position="104"/>
        <end position="127"/>
    </location>
</feature>
<keyword evidence="1" id="KW-1133">Transmembrane helix</keyword>
<keyword evidence="1" id="KW-0472">Membrane</keyword>
<organism evidence="2 3">
    <name type="scientific">Vibrio aestuarianus</name>
    <dbReference type="NCBI Taxonomy" id="28171"/>
    <lineage>
        <taxon>Bacteria</taxon>
        <taxon>Pseudomonadati</taxon>
        <taxon>Pseudomonadota</taxon>
        <taxon>Gammaproteobacteria</taxon>
        <taxon>Vibrionales</taxon>
        <taxon>Vibrionaceae</taxon>
        <taxon>Vibrio</taxon>
    </lineage>
</organism>
<dbReference type="RefSeq" id="WP_176313687.1">
    <property type="nucleotide sequence ID" value="NZ_JAKNAV010000005.1"/>
</dbReference>
<evidence type="ECO:0000256" key="1">
    <source>
        <dbReference type="SAM" id="Phobius"/>
    </source>
</evidence>
<dbReference type="InterPro" id="IPR001712">
    <property type="entry name" value="T3SS_FHIPEP"/>
</dbReference>
<evidence type="ECO:0000313" key="2">
    <source>
        <dbReference type="EMBL" id="MDE1346301.1"/>
    </source>
</evidence>
<accession>A0A9X4F781</accession>